<sequence>MTPTIDPELLRCFRSVARLGRFKAAADHLGRSPASVSMQVRRLEDLVGARLLDRDNRHVALTPAGDALLADAEALLALNDRILRRLDRGSGQGPLIRLGLPDEYAARIIGDALAMVTADHPGIELTVETAPSGRLAEIFAAGRLDMAVMVAPLVAGDGANARIDPVWAGARHLPPTPPDDAAQAGRDATPLPLALYDAGCPYRQAAAQALAAMGRPWRPVLISPSNAAVDACIEAGLAVGVIDRRRLTPSLREIGADWRLPPLPAHGLHLHRASRARGAAFDALEAGMRHAFAGMGRI</sequence>
<dbReference type="SUPFAM" id="SSF53850">
    <property type="entry name" value="Periplasmic binding protein-like II"/>
    <property type="match status" value="1"/>
</dbReference>
<dbReference type="Gene3D" id="1.10.10.10">
    <property type="entry name" value="Winged helix-like DNA-binding domain superfamily/Winged helix DNA-binding domain"/>
    <property type="match status" value="1"/>
</dbReference>
<keyword evidence="2" id="KW-0805">Transcription regulation</keyword>
<dbReference type="Pfam" id="PF03466">
    <property type="entry name" value="LysR_substrate"/>
    <property type="match status" value="1"/>
</dbReference>
<dbReference type="EMBL" id="BMDZ01000018">
    <property type="protein sequence ID" value="GGB37929.1"/>
    <property type="molecule type" value="Genomic_DNA"/>
</dbReference>
<dbReference type="PANTHER" id="PTHR30579:SF7">
    <property type="entry name" value="HTH-TYPE TRANSCRIPTIONAL REGULATOR LRHA-RELATED"/>
    <property type="match status" value="1"/>
</dbReference>
<evidence type="ECO:0000256" key="4">
    <source>
        <dbReference type="ARBA" id="ARBA00023163"/>
    </source>
</evidence>
<name>A0ABQ1IG59_9PROT</name>
<dbReference type="InterPro" id="IPR000847">
    <property type="entry name" value="LysR_HTH_N"/>
</dbReference>
<dbReference type="PANTHER" id="PTHR30579">
    <property type="entry name" value="TRANSCRIPTIONAL REGULATOR"/>
    <property type="match status" value="1"/>
</dbReference>
<dbReference type="Gene3D" id="3.40.190.10">
    <property type="entry name" value="Periplasmic binding protein-like II"/>
    <property type="match status" value="2"/>
</dbReference>
<dbReference type="SUPFAM" id="SSF46785">
    <property type="entry name" value="Winged helix' DNA-binding domain"/>
    <property type="match status" value="1"/>
</dbReference>
<feature type="domain" description="HTH lysR-type" evidence="5">
    <location>
        <begin position="5"/>
        <end position="62"/>
    </location>
</feature>
<organism evidence="6 7">
    <name type="scientific">Tistrella bauzanensis</name>
    <dbReference type="NCBI Taxonomy" id="657419"/>
    <lineage>
        <taxon>Bacteria</taxon>
        <taxon>Pseudomonadati</taxon>
        <taxon>Pseudomonadota</taxon>
        <taxon>Alphaproteobacteria</taxon>
        <taxon>Geminicoccales</taxon>
        <taxon>Geminicoccaceae</taxon>
        <taxon>Tistrella</taxon>
    </lineage>
</organism>
<keyword evidence="3" id="KW-0238">DNA-binding</keyword>
<comment type="caution">
    <text evidence="6">The sequence shown here is derived from an EMBL/GenBank/DDBJ whole genome shotgun (WGS) entry which is preliminary data.</text>
</comment>
<reference evidence="7" key="1">
    <citation type="journal article" date="2019" name="Int. J. Syst. Evol. Microbiol.">
        <title>The Global Catalogue of Microorganisms (GCM) 10K type strain sequencing project: providing services to taxonomists for standard genome sequencing and annotation.</title>
        <authorList>
            <consortium name="The Broad Institute Genomics Platform"/>
            <consortium name="The Broad Institute Genome Sequencing Center for Infectious Disease"/>
            <person name="Wu L."/>
            <person name="Ma J."/>
        </authorList>
    </citation>
    <scope>NUCLEOTIDE SEQUENCE [LARGE SCALE GENOMIC DNA]</scope>
    <source>
        <strain evidence="7">CGMCC 1.10188</strain>
    </source>
</reference>
<evidence type="ECO:0000313" key="7">
    <source>
        <dbReference type="Proteomes" id="UP000603352"/>
    </source>
</evidence>
<evidence type="ECO:0000256" key="2">
    <source>
        <dbReference type="ARBA" id="ARBA00023015"/>
    </source>
</evidence>
<evidence type="ECO:0000256" key="3">
    <source>
        <dbReference type="ARBA" id="ARBA00023125"/>
    </source>
</evidence>
<dbReference type="Proteomes" id="UP000603352">
    <property type="component" value="Unassembled WGS sequence"/>
</dbReference>
<dbReference type="InterPro" id="IPR050176">
    <property type="entry name" value="LTTR"/>
</dbReference>
<dbReference type="InterPro" id="IPR005119">
    <property type="entry name" value="LysR_subst-bd"/>
</dbReference>
<gene>
    <name evidence="6" type="ORF">GCM10011505_19310</name>
</gene>
<accession>A0ABQ1IG59</accession>
<dbReference type="Pfam" id="PF00126">
    <property type="entry name" value="HTH_1"/>
    <property type="match status" value="1"/>
</dbReference>
<dbReference type="RefSeq" id="WP_188577213.1">
    <property type="nucleotide sequence ID" value="NZ_BMDZ01000018.1"/>
</dbReference>
<dbReference type="PROSITE" id="PS50931">
    <property type="entry name" value="HTH_LYSR"/>
    <property type="match status" value="1"/>
</dbReference>
<keyword evidence="4" id="KW-0804">Transcription</keyword>
<comment type="similarity">
    <text evidence="1">Belongs to the LysR transcriptional regulatory family.</text>
</comment>
<protein>
    <submittedName>
        <fullName evidence="6">Transcriptional regulator</fullName>
    </submittedName>
</protein>
<evidence type="ECO:0000259" key="5">
    <source>
        <dbReference type="PROSITE" id="PS50931"/>
    </source>
</evidence>
<evidence type="ECO:0000256" key="1">
    <source>
        <dbReference type="ARBA" id="ARBA00009437"/>
    </source>
</evidence>
<keyword evidence="7" id="KW-1185">Reference proteome</keyword>
<dbReference type="InterPro" id="IPR036390">
    <property type="entry name" value="WH_DNA-bd_sf"/>
</dbReference>
<evidence type="ECO:0000313" key="6">
    <source>
        <dbReference type="EMBL" id="GGB37929.1"/>
    </source>
</evidence>
<dbReference type="InterPro" id="IPR036388">
    <property type="entry name" value="WH-like_DNA-bd_sf"/>
</dbReference>
<proteinExistence type="inferred from homology"/>